<gene>
    <name evidence="1" type="ORF">CLH61_07755</name>
</gene>
<dbReference type="Proteomes" id="UP000231409">
    <property type="component" value="Unassembled WGS sequence"/>
</dbReference>
<dbReference type="EMBL" id="NTFH01000006">
    <property type="protein sequence ID" value="PHQ15553.1"/>
    <property type="molecule type" value="Genomic_DNA"/>
</dbReference>
<comment type="caution">
    <text evidence="1">The sequence shown here is derived from an EMBL/GenBank/DDBJ whole genome shotgun (WGS) entry which is preliminary data.</text>
</comment>
<sequence length="63" mass="7171">MLAALLESLAIVLLVLAIEIWPWWLATAGLFVLSQALLKWHDSRWVICRHCGESYTHWGRAGP</sequence>
<name>A0A2G1UM68_9GAMM</name>
<evidence type="ECO:0000313" key="2">
    <source>
        <dbReference type="Proteomes" id="UP000231409"/>
    </source>
</evidence>
<proteinExistence type="predicted"/>
<organism evidence="1 2">
    <name type="scientific">Marinobacter profundi</name>
    <dbReference type="NCBI Taxonomy" id="2666256"/>
    <lineage>
        <taxon>Bacteria</taxon>
        <taxon>Pseudomonadati</taxon>
        <taxon>Pseudomonadota</taxon>
        <taxon>Gammaproteobacteria</taxon>
        <taxon>Pseudomonadales</taxon>
        <taxon>Marinobacteraceae</taxon>
        <taxon>Marinobacter</taxon>
    </lineage>
</organism>
<accession>A0A2G1UM68</accession>
<reference evidence="1 2" key="1">
    <citation type="submission" date="2017-09" db="EMBL/GenBank/DDBJ databases">
        <title>The draft genome sequences of Marinobacter sp. PWS21.</title>
        <authorList>
            <person name="Cao J."/>
        </authorList>
    </citation>
    <scope>NUCLEOTIDE SEQUENCE [LARGE SCALE GENOMIC DNA]</scope>
    <source>
        <strain evidence="1 2">PWS21</strain>
    </source>
</reference>
<evidence type="ECO:0000313" key="1">
    <source>
        <dbReference type="EMBL" id="PHQ15553.1"/>
    </source>
</evidence>
<dbReference type="AlphaFoldDB" id="A0A2G1UM68"/>
<keyword evidence="2" id="KW-1185">Reference proteome</keyword>
<protein>
    <submittedName>
        <fullName evidence="1">Uncharacterized protein</fullName>
    </submittedName>
</protein>